<evidence type="ECO:0000259" key="3">
    <source>
        <dbReference type="Pfam" id="PF13464"/>
    </source>
</evidence>
<feature type="transmembrane region" description="Helical" evidence="2">
    <location>
        <begin position="103"/>
        <end position="123"/>
    </location>
</feature>
<dbReference type="PANTHER" id="PTHR34475:SF1">
    <property type="entry name" value="CYTOSKELETON PROTEIN RODZ"/>
    <property type="match status" value="1"/>
</dbReference>
<feature type="region of interest" description="Disordered" evidence="1">
    <location>
        <begin position="70"/>
        <end position="97"/>
    </location>
</feature>
<comment type="caution">
    <text evidence="4">The sequence shown here is derived from an EMBL/GenBank/DDBJ whole genome shotgun (WGS) entry which is preliminary data.</text>
</comment>
<evidence type="ECO:0000256" key="2">
    <source>
        <dbReference type="SAM" id="Phobius"/>
    </source>
</evidence>
<proteinExistence type="predicted"/>
<keyword evidence="2" id="KW-1133">Transmembrane helix</keyword>
<dbReference type="CDD" id="cd00093">
    <property type="entry name" value="HTH_XRE"/>
    <property type="match status" value="1"/>
</dbReference>
<dbReference type="InterPro" id="IPR001387">
    <property type="entry name" value="Cro/C1-type_HTH"/>
</dbReference>
<dbReference type="Proteomes" id="UP001589890">
    <property type="component" value="Unassembled WGS sequence"/>
</dbReference>
<dbReference type="EMBL" id="JBHLTC010000018">
    <property type="protein sequence ID" value="MFC0625105.1"/>
    <property type="molecule type" value="Genomic_DNA"/>
</dbReference>
<accession>A0ABV6QKP1</accession>
<dbReference type="Pfam" id="PF13464">
    <property type="entry name" value="RodZ_C"/>
    <property type="match status" value="1"/>
</dbReference>
<protein>
    <submittedName>
        <fullName evidence="4">Helix-turn-helix domain-containing protein</fullName>
    </submittedName>
</protein>
<keyword evidence="2" id="KW-0472">Membrane</keyword>
<dbReference type="Pfam" id="PF13413">
    <property type="entry name" value="HTH_25"/>
    <property type="match status" value="1"/>
</dbReference>
<feature type="domain" description="Cytoskeleton protein RodZ-like C-terminal" evidence="3">
    <location>
        <begin position="180"/>
        <end position="234"/>
    </location>
</feature>
<evidence type="ECO:0000313" key="4">
    <source>
        <dbReference type="EMBL" id="MFC0625105.1"/>
    </source>
</evidence>
<name>A0ABV6QKP1_9ACTN</name>
<reference evidence="4 5" key="1">
    <citation type="submission" date="2024-09" db="EMBL/GenBank/DDBJ databases">
        <authorList>
            <person name="Sun Q."/>
            <person name="Mori K."/>
        </authorList>
    </citation>
    <scope>NUCLEOTIDE SEQUENCE [LARGE SCALE GENOMIC DNA]</scope>
    <source>
        <strain evidence="4 5">CGMCC 1.15906</strain>
    </source>
</reference>
<evidence type="ECO:0000313" key="5">
    <source>
        <dbReference type="Proteomes" id="UP001589890"/>
    </source>
</evidence>
<keyword evidence="5" id="KW-1185">Reference proteome</keyword>
<keyword evidence="2" id="KW-0812">Transmembrane</keyword>
<dbReference type="Gene3D" id="1.10.260.40">
    <property type="entry name" value="lambda repressor-like DNA-binding domains"/>
    <property type="match status" value="1"/>
</dbReference>
<feature type="compositionally biased region" description="Basic and acidic residues" evidence="1">
    <location>
        <begin position="79"/>
        <end position="91"/>
    </location>
</feature>
<sequence length="250" mass="27080">MSVGEELTAARVRAGLTIEELSAATRIRPGLLTAMEADDFVRCGGNFYARGHIRSIAKVLNTDPAPLIESFNAQQAEPEVDRSRREERADAKPPTVHPARPRWAVVLGAILVGLLGWGMVRLFTLPNDVEANASKNTPGPAVVTKVIPKKPVTKPTVRKTATKPVAPKTVRVTLTGMGEGSYVSLRNIKKGRLFDGILRSGSTQSMTYGGAIRVDIALPKNVRVYVNGRLVNPKVPRYLVTLTGKIEARP</sequence>
<evidence type="ECO:0000256" key="1">
    <source>
        <dbReference type="SAM" id="MobiDB-lite"/>
    </source>
</evidence>
<dbReference type="RefSeq" id="WP_380047179.1">
    <property type="nucleotide sequence ID" value="NZ_JBHLTC010000018.1"/>
</dbReference>
<organism evidence="4 5">
    <name type="scientific">Kribbella deserti</name>
    <dbReference type="NCBI Taxonomy" id="1926257"/>
    <lineage>
        <taxon>Bacteria</taxon>
        <taxon>Bacillati</taxon>
        <taxon>Actinomycetota</taxon>
        <taxon>Actinomycetes</taxon>
        <taxon>Propionibacteriales</taxon>
        <taxon>Kribbellaceae</taxon>
        <taxon>Kribbella</taxon>
    </lineage>
</organism>
<dbReference type="InterPro" id="IPR050400">
    <property type="entry name" value="Bact_Cytoskel_RodZ"/>
</dbReference>
<dbReference type="InterPro" id="IPR010982">
    <property type="entry name" value="Lambda_DNA-bd_dom_sf"/>
</dbReference>
<gene>
    <name evidence="4" type="ORF">ACFFGN_13585</name>
</gene>
<dbReference type="InterPro" id="IPR025194">
    <property type="entry name" value="RodZ-like_C"/>
</dbReference>
<dbReference type="PANTHER" id="PTHR34475">
    <property type="match status" value="1"/>
</dbReference>